<evidence type="ECO:0000256" key="3">
    <source>
        <dbReference type="ARBA" id="ARBA00022679"/>
    </source>
</evidence>
<dbReference type="SUPFAM" id="SSF46785">
    <property type="entry name" value="Winged helix' DNA-binding domain"/>
    <property type="match status" value="1"/>
</dbReference>
<dbReference type="Pfam" id="PF00891">
    <property type="entry name" value="Methyltransf_2"/>
    <property type="match status" value="1"/>
</dbReference>
<evidence type="ECO:0000256" key="6">
    <source>
        <dbReference type="ARBA" id="ARBA00039011"/>
    </source>
</evidence>
<evidence type="ECO:0000259" key="10">
    <source>
        <dbReference type="Pfam" id="PF08100"/>
    </source>
</evidence>
<dbReference type="GO" id="GO:0032259">
    <property type="term" value="P:methylation"/>
    <property type="evidence" value="ECO:0007669"/>
    <property type="project" value="UniProtKB-KW"/>
</dbReference>
<dbReference type="GO" id="GO:0008757">
    <property type="term" value="F:S-adenosylmethionine-dependent methyltransferase activity"/>
    <property type="evidence" value="ECO:0007669"/>
    <property type="project" value="UniProtKB-ARBA"/>
</dbReference>
<dbReference type="PIRSF" id="PIRSF005739">
    <property type="entry name" value="O-mtase"/>
    <property type="match status" value="1"/>
</dbReference>
<dbReference type="AlphaFoldDB" id="A0A1S3TZB1"/>
<keyword evidence="2" id="KW-0489">Methyltransferase</keyword>
<dbReference type="Gene3D" id="3.40.50.150">
    <property type="entry name" value="Vaccinia Virus protein VP39"/>
    <property type="match status" value="1"/>
</dbReference>
<comment type="function">
    <text evidence="7">Catalyzes the conversion of caffeic acid to ferulic acid and of 5-hydroxyferulic acid to sinapic acid. The resulting products may subsequently be converted to the corresponding alcohols that are incorporated into lignins.</text>
</comment>
<keyword evidence="4" id="KW-0949">S-adenosyl-L-methionine</keyword>
<feature type="domain" description="O-methyltransferase dimerisation" evidence="10">
    <location>
        <begin position="39"/>
        <end position="125"/>
    </location>
</feature>
<dbReference type="InterPro" id="IPR029063">
    <property type="entry name" value="SAM-dependent_MTases_sf"/>
</dbReference>
<dbReference type="OrthoDB" id="1606438at2759"/>
<evidence type="ECO:0000256" key="1">
    <source>
        <dbReference type="ARBA" id="ARBA00004928"/>
    </source>
</evidence>
<dbReference type="FunFam" id="3.40.50.150:FF:000061">
    <property type="entry name" value="Caffeic acid O-methyltransferase"/>
    <property type="match status" value="1"/>
</dbReference>
<dbReference type="InterPro" id="IPR001077">
    <property type="entry name" value="COMT_C"/>
</dbReference>
<organism evidence="11 12">
    <name type="scientific">Vigna radiata var. radiata</name>
    <name type="common">Mung bean</name>
    <name type="synonym">Phaseolus aureus</name>
    <dbReference type="NCBI Taxonomy" id="3916"/>
    <lineage>
        <taxon>Eukaryota</taxon>
        <taxon>Viridiplantae</taxon>
        <taxon>Streptophyta</taxon>
        <taxon>Embryophyta</taxon>
        <taxon>Tracheophyta</taxon>
        <taxon>Spermatophyta</taxon>
        <taxon>Magnoliopsida</taxon>
        <taxon>eudicotyledons</taxon>
        <taxon>Gunneridae</taxon>
        <taxon>Pentapetalae</taxon>
        <taxon>rosids</taxon>
        <taxon>fabids</taxon>
        <taxon>Fabales</taxon>
        <taxon>Fabaceae</taxon>
        <taxon>Papilionoideae</taxon>
        <taxon>50 kb inversion clade</taxon>
        <taxon>NPAAA clade</taxon>
        <taxon>indigoferoid/millettioid clade</taxon>
        <taxon>Phaseoleae</taxon>
        <taxon>Vigna</taxon>
    </lineage>
</organism>
<dbReference type="EC" id="2.1.1.68" evidence="6"/>
<dbReference type="SUPFAM" id="SSF53335">
    <property type="entry name" value="S-adenosyl-L-methionine-dependent methyltransferases"/>
    <property type="match status" value="1"/>
</dbReference>
<evidence type="ECO:0000259" key="9">
    <source>
        <dbReference type="Pfam" id="PF00891"/>
    </source>
</evidence>
<evidence type="ECO:0000256" key="7">
    <source>
        <dbReference type="ARBA" id="ARBA00045231"/>
    </source>
</evidence>
<keyword evidence="5" id="KW-0438">Lignin biosynthesis</keyword>
<sequence>MAEMLESSRKVVNGREEYLKREEEEEEEDELAFCMEKTVSFVVPMALKTLSELRVFDILAKGGKLCAKEIAVEIGSKNPEAPAMLDRLLSLLVSHSLLSCSISQQEPHPQKFYTLSPASRYFVTDPQAVSLGSSVKLLLDDIFLKSWSELKGAILEGGVAFDRAHGMHAFEYPRVDPRFNEVFNNGMIGLTTVFMKRILELYNGFEHVTRLVDVGGGYGVNLKLIKSKHPHIQAINFDLPHVVENAPLHSGVEHVGGDMFESVPSGDAIFMKWVLHDWSDEHCVKLLKNCYKGIPDDGKVIVVDSIVSTVPERSVTAKSALGSDVIMMTENPGGKERTRQQIIELAEASGFSGIRFICSICGNWVMEFYK</sequence>
<evidence type="ECO:0000256" key="8">
    <source>
        <dbReference type="PIRSR" id="PIRSR005739-1"/>
    </source>
</evidence>
<name>A0A1S3TZB1_VIGRR</name>
<dbReference type="Gene3D" id="1.10.10.10">
    <property type="entry name" value="Winged helix-like DNA-binding domain superfamily/Winged helix DNA-binding domain"/>
    <property type="match status" value="1"/>
</dbReference>
<dbReference type="Pfam" id="PF08100">
    <property type="entry name" value="Dimerisation"/>
    <property type="match status" value="1"/>
</dbReference>
<proteinExistence type="predicted"/>
<feature type="domain" description="O-methyltransferase C-terminal" evidence="9">
    <location>
        <begin position="147"/>
        <end position="352"/>
    </location>
</feature>
<gene>
    <name evidence="12" type="primary">LOC106760169</name>
</gene>
<accession>A0A1S3TZB1</accession>
<reference evidence="12" key="2">
    <citation type="submission" date="2025-08" db="UniProtKB">
        <authorList>
            <consortium name="RefSeq"/>
        </authorList>
    </citation>
    <scope>IDENTIFICATION</scope>
    <source>
        <tissue evidence="12">Leaf</tissue>
    </source>
</reference>
<evidence type="ECO:0000313" key="12">
    <source>
        <dbReference type="RefSeq" id="XP_014499110.1"/>
    </source>
</evidence>
<dbReference type="InterPro" id="IPR036390">
    <property type="entry name" value="WH_DNA-bd_sf"/>
</dbReference>
<evidence type="ECO:0000313" key="11">
    <source>
        <dbReference type="Proteomes" id="UP000087766"/>
    </source>
</evidence>
<dbReference type="STRING" id="3916.A0A1S3TZB1"/>
<evidence type="ECO:0000256" key="5">
    <source>
        <dbReference type="ARBA" id="ARBA00022733"/>
    </source>
</evidence>
<dbReference type="GeneID" id="106760169"/>
<dbReference type="RefSeq" id="XP_014499110.1">
    <property type="nucleotide sequence ID" value="XM_014643624.2"/>
</dbReference>
<dbReference type="PROSITE" id="PS51683">
    <property type="entry name" value="SAM_OMT_II"/>
    <property type="match status" value="1"/>
</dbReference>
<keyword evidence="3" id="KW-0808">Transferase</keyword>
<dbReference type="GO" id="GO:0009809">
    <property type="term" value="P:lignin biosynthetic process"/>
    <property type="evidence" value="ECO:0007669"/>
    <property type="project" value="UniProtKB-KW"/>
</dbReference>
<keyword evidence="11" id="KW-1185">Reference proteome</keyword>
<dbReference type="InterPro" id="IPR012967">
    <property type="entry name" value="COMT_dimerisation"/>
</dbReference>
<evidence type="ECO:0000256" key="2">
    <source>
        <dbReference type="ARBA" id="ARBA00022603"/>
    </source>
</evidence>
<dbReference type="GO" id="GO:0047763">
    <property type="term" value="F:caffeate O-methyltransferase activity"/>
    <property type="evidence" value="ECO:0007669"/>
    <property type="project" value="UniProtKB-EC"/>
</dbReference>
<dbReference type="PANTHER" id="PTHR11746">
    <property type="entry name" value="O-METHYLTRANSFERASE"/>
    <property type="match status" value="1"/>
</dbReference>
<feature type="active site" description="Proton acceptor" evidence="8">
    <location>
        <position position="276"/>
    </location>
</feature>
<protein>
    <recommendedName>
        <fullName evidence="6">caffeate O-methyltransferase</fullName>
        <ecNumber evidence="6">2.1.1.68</ecNumber>
    </recommendedName>
</protein>
<dbReference type="InterPro" id="IPR016461">
    <property type="entry name" value="COMT-like"/>
</dbReference>
<dbReference type="GO" id="GO:0046983">
    <property type="term" value="F:protein dimerization activity"/>
    <property type="evidence" value="ECO:0007669"/>
    <property type="project" value="InterPro"/>
</dbReference>
<reference evidence="11" key="1">
    <citation type="journal article" date="2014" name="Nat. Commun.">
        <title>Genome sequence of mungbean and insights into evolution within Vigna species.</title>
        <authorList>
            <person name="Kang Y.J."/>
            <person name="Kim S.K."/>
            <person name="Kim M.Y."/>
            <person name="Lestari P."/>
            <person name="Kim K.H."/>
            <person name="Ha B.K."/>
            <person name="Jun T.H."/>
            <person name="Hwang W.J."/>
            <person name="Lee T."/>
            <person name="Lee J."/>
            <person name="Shim S."/>
            <person name="Yoon M.Y."/>
            <person name="Jang Y.E."/>
            <person name="Han K.S."/>
            <person name="Taeprayoon P."/>
            <person name="Yoon N."/>
            <person name="Somta P."/>
            <person name="Tanya P."/>
            <person name="Kim K.S."/>
            <person name="Gwag J.G."/>
            <person name="Moon J.K."/>
            <person name="Lee Y.H."/>
            <person name="Park B.S."/>
            <person name="Bombarely A."/>
            <person name="Doyle J.J."/>
            <person name="Jackson S.A."/>
            <person name="Schafleitner R."/>
            <person name="Srinives P."/>
            <person name="Varshney R.K."/>
            <person name="Lee S.H."/>
        </authorList>
    </citation>
    <scope>NUCLEOTIDE SEQUENCE [LARGE SCALE GENOMIC DNA]</scope>
    <source>
        <strain evidence="11">cv. VC1973A</strain>
    </source>
</reference>
<comment type="pathway">
    <text evidence="1">Aromatic compound metabolism; phenylpropanoid biosynthesis.</text>
</comment>
<dbReference type="Proteomes" id="UP000087766">
    <property type="component" value="Chromosome 5"/>
</dbReference>
<evidence type="ECO:0000256" key="4">
    <source>
        <dbReference type="ARBA" id="ARBA00022691"/>
    </source>
</evidence>
<dbReference type="FunFam" id="1.10.10.10:FF:000357">
    <property type="entry name" value="Caffeic acid 3-O-methyltransferase"/>
    <property type="match status" value="1"/>
</dbReference>
<dbReference type="KEGG" id="vra:106760169"/>
<dbReference type="InterPro" id="IPR036388">
    <property type="entry name" value="WH-like_DNA-bd_sf"/>
</dbReference>